<comment type="caution">
    <text evidence="1">The sequence shown here is derived from an EMBL/GenBank/DDBJ whole genome shotgun (WGS) entry which is preliminary data.</text>
</comment>
<proteinExistence type="predicted"/>
<dbReference type="EMBL" id="CATQJL010000305">
    <property type="protein sequence ID" value="CAJ0603006.1"/>
    <property type="molecule type" value="Genomic_DNA"/>
</dbReference>
<dbReference type="Proteomes" id="UP001176961">
    <property type="component" value="Unassembled WGS sequence"/>
</dbReference>
<accession>A0AA36M934</accession>
<keyword evidence="2" id="KW-1185">Reference proteome</keyword>
<evidence type="ECO:0000313" key="2">
    <source>
        <dbReference type="Proteomes" id="UP001176961"/>
    </source>
</evidence>
<reference evidence="1" key="1">
    <citation type="submission" date="2023-07" db="EMBL/GenBank/DDBJ databases">
        <authorList>
            <consortium name="CYATHOMIX"/>
        </authorList>
    </citation>
    <scope>NUCLEOTIDE SEQUENCE</scope>
    <source>
        <strain evidence="1">N/A</strain>
    </source>
</reference>
<protein>
    <submittedName>
        <fullName evidence="1">Uncharacterized protein</fullName>
    </submittedName>
</protein>
<name>A0AA36M934_CYLNA</name>
<gene>
    <name evidence="1" type="ORF">CYNAS_LOCUS14989</name>
</gene>
<organism evidence="1 2">
    <name type="scientific">Cylicocyclus nassatus</name>
    <name type="common">Nematode worm</name>
    <dbReference type="NCBI Taxonomy" id="53992"/>
    <lineage>
        <taxon>Eukaryota</taxon>
        <taxon>Metazoa</taxon>
        <taxon>Ecdysozoa</taxon>
        <taxon>Nematoda</taxon>
        <taxon>Chromadorea</taxon>
        <taxon>Rhabditida</taxon>
        <taxon>Rhabditina</taxon>
        <taxon>Rhabditomorpha</taxon>
        <taxon>Strongyloidea</taxon>
        <taxon>Strongylidae</taxon>
        <taxon>Cylicocyclus</taxon>
    </lineage>
</organism>
<sequence>MSVPLISGVVLTKTVPIYPRSTRSSISERSSPPIQVCAYKMMEFGVMLCTAVILRLMPWSRVLFVCGPNSLDVRAAEIGRVFPSC</sequence>
<dbReference type="AlphaFoldDB" id="A0AA36M934"/>
<evidence type="ECO:0000313" key="1">
    <source>
        <dbReference type="EMBL" id="CAJ0603006.1"/>
    </source>
</evidence>